<proteinExistence type="predicted"/>
<dbReference type="Proteomes" id="UP000030151">
    <property type="component" value="Unassembled WGS sequence"/>
</dbReference>
<name>A0A014N1G7_9HYPO</name>
<sequence>MLRDPNSDELAFNFGVILAVYAAWYYWHPDAIYLHTDAPDPAISRGRDGLCGKCSKLILNFVRVQAIRELGCTNIDFDVHALRDMKVRRESGFGAIAGREHAEQVISGTSTASFCHPTSNTQVGHTRARNACHIYGFIDAQNAQGIMAPVFTPHWKKDSGPLSPTNWIFYAVSEIHGHYHPLSVWCEENPSELHAGRQDDSWRGRGLISSYLRTVSIFSNPNHRRAIQNELNMAKSFYQNPEHLLQPTFQLPHPSKSHPTSTQDDHWQAMPPSLAYFDQELPYGMVVIDITDQTRKMELEDDRQRVALSGSDYIIRFGYEEAENMQRFYVTCPELQLLEKVPVVDACVFNVIWPITPRTLHSVLPIYGPSATEVDGSIVHLVESALRRDEVDVSQFSPIRNLDHFQETLRSILPEMLRHSSASGVLGQLLGLAFDGCEHLDMVDFKSLSAEAVDAALSTKELSGVKEISLSAEMLNETGTSNSTPTDLADTAQCSNIENIYVMCEPELGRDRRLAKQRQSVDYLAKLLSKMEEISGSVFLSAMMDHMLLGPESFVARFLSWLRHPDFHMAGMACGPDTLADSSQLDVRPLPIGGCAHQQRFLEAADIILARGWTVLVSKRTLTNYLVAETICTEAVKTSPRITPGTARRRIPDFDDRHFGPKSGL</sequence>
<reference evidence="2 3" key="1">
    <citation type="submission" date="2014-02" db="EMBL/GenBank/DDBJ databases">
        <title>The genome sequence of the entomopathogenic fungus Metarhizium robertsii ARSEF 2575.</title>
        <authorList>
            <person name="Giuliano Garisto Donzelli B."/>
            <person name="Roe B.A."/>
            <person name="Macmil S.L."/>
            <person name="Krasnoff S.B."/>
            <person name="Gibson D.M."/>
        </authorList>
    </citation>
    <scope>NUCLEOTIDE SEQUENCE [LARGE SCALE GENOMIC DNA]</scope>
    <source>
        <strain evidence="2 3">ARSEF 2575</strain>
    </source>
</reference>
<dbReference type="eggNOG" id="ENOG502SP5P">
    <property type="taxonomic scope" value="Eukaryota"/>
</dbReference>
<protein>
    <submittedName>
        <fullName evidence="2">Uncharacterized protein</fullName>
    </submittedName>
</protein>
<feature type="region of interest" description="Disordered" evidence="1">
    <location>
        <begin position="643"/>
        <end position="665"/>
    </location>
</feature>
<comment type="caution">
    <text evidence="2">The sequence shown here is derived from an EMBL/GenBank/DDBJ whole genome shotgun (WGS) entry which is preliminary data.</text>
</comment>
<dbReference type="EMBL" id="JELW01000019">
    <property type="protein sequence ID" value="EXU99349.1"/>
    <property type="molecule type" value="Genomic_DNA"/>
</dbReference>
<evidence type="ECO:0000313" key="2">
    <source>
        <dbReference type="EMBL" id="EXU99349.1"/>
    </source>
</evidence>
<accession>A0A014N1G7</accession>
<evidence type="ECO:0000256" key="1">
    <source>
        <dbReference type="SAM" id="MobiDB-lite"/>
    </source>
</evidence>
<feature type="compositionally biased region" description="Basic and acidic residues" evidence="1">
    <location>
        <begin position="650"/>
        <end position="659"/>
    </location>
</feature>
<organism evidence="2 3">
    <name type="scientific">Metarhizium robertsii</name>
    <dbReference type="NCBI Taxonomy" id="568076"/>
    <lineage>
        <taxon>Eukaryota</taxon>
        <taxon>Fungi</taxon>
        <taxon>Dikarya</taxon>
        <taxon>Ascomycota</taxon>
        <taxon>Pezizomycotina</taxon>
        <taxon>Sordariomycetes</taxon>
        <taxon>Hypocreomycetidae</taxon>
        <taxon>Hypocreales</taxon>
        <taxon>Clavicipitaceae</taxon>
        <taxon>Metarhizium</taxon>
    </lineage>
</organism>
<dbReference type="HOGENOM" id="CLU_412814_0_0_1"/>
<dbReference type="AlphaFoldDB" id="A0A014N1G7"/>
<evidence type="ECO:0000313" key="3">
    <source>
        <dbReference type="Proteomes" id="UP000030151"/>
    </source>
</evidence>
<gene>
    <name evidence="2" type="ORF">X797_007485</name>
</gene>
<dbReference type="OrthoDB" id="3515175at2759"/>